<dbReference type="EMBL" id="OX465079">
    <property type="protein sequence ID" value="CAI9277985.1"/>
    <property type="molecule type" value="Genomic_DNA"/>
</dbReference>
<evidence type="ECO:0000313" key="1">
    <source>
        <dbReference type="EMBL" id="CAI9277985.1"/>
    </source>
</evidence>
<evidence type="ECO:0000313" key="2">
    <source>
        <dbReference type="Proteomes" id="UP001177003"/>
    </source>
</evidence>
<dbReference type="Proteomes" id="UP001177003">
    <property type="component" value="Chromosome 3"/>
</dbReference>
<name>A0AA35YPS0_LACSI</name>
<reference evidence="1" key="1">
    <citation type="submission" date="2023-04" db="EMBL/GenBank/DDBJ databases">
        <authorList>
            <person name="Vijverberg K."/>
            <person name="Xiong W."/>
            <person name="Schranz E."/>
        </authorList>
    </citation>
    <scope>NUCLEOTIDE SEQUENCE</scope>
</reference>
<proteinExistence type="predicted"/>
<dbReference type="AlphaFoldDB" id="A0AA35YPS0"/>
<gene>
    <name evidence="1" type="ORF">LSALG_LOCUS17888</name>
</gene>
<accession>A0AA35YPS0</accession>
<keyword evidence="2" id="KW-1185">Reference proteome</keyword>
<organism evidence="1 2">
    <name type="scientific">Lactuca saligna</name>
    <name type="common">Willowleaf lettuce</name>
    <dbReference type="NCBI Taxonomy" id="75948"/>
    <lineage>
        <taxon>Eukaryota</taxon>
        <taxon>Viridiplantae</taxon>
        <taxon>Streptophyta</taxon>
        <taxon>Embryophyta</taxon>
        <taxon>Tracheophyta</taxon>
        <taxon>Spermatophyta</taxon>
        <taxon>Magnoliopsida</taxon>
        <taxon>eudicotyledons</taxon>
        <taxon>Gunneridae</taxon>
        <taxon>Pentapetalae</taxon>
        <taxon>asterids</taxon>
        <taxon>campanulids</taxon>
        <taxon>Asterales</taxon>
        <taxon>Asteraceae</taxon>
        <taxon>Cichorioideae</taxon>
        <taxon>Cichorieae</taxon>
        <taxon>Lactucinae</taxon>
        <taxon>Lactuca</taxon>
    </lineage>
</organism>
<sequence length="261" mass="29135">MLKRVDPTNPVLMEYLVLINPNEKIGVLLANIDEGSSKKSQRSKKDDKSTLEINVQDQTVTKSSKKQSKVVVTVSTTVTKLVDPEVVEPLTETIPSKSGVVIHEVQAPVSPSSKKRRAEDIAKHISKKIKKLKLVIQKVHSEEEEFPKTPEAILSMQNSTPKQTPVIPPEVSLTNHILRRGLEDLLVILNFDPEEEDIPDHMLMSGKQFKILSKKLNSILKSQADAGGRNFVSSIEVDVILKAQEARLFNKLSSMIQEFES</sequence>
<protein>
    <submittedName>
        <fullName evidence="1">Uncharacterized protein</fullName>
    </submittedName>
</protein>